<organism evidence="1 2">
    <name type="scientific">Digitaria exilis</name>
    <dbReference type="NCBI Taxonomy" id="1010633"/>
    <lineage>
        <taxon>Eukaryota</taxon>
        <taxon>Viridiplantae</taxon>
        <taxon>Streptophyta</taxon>
        <taxon>Embryophyta</taxon>
        <taxon>Tracheophyta</taxon>
        <taxon>Spermatophyta</taxon>
        <taxon>Magnoliopsida</taxon>
        <taxon>Liliopsida</taxon>
        <taxon>Poales</taxon>
        <taxon>Poaceae</taxon>
        <taxon>PACMAD clade</taxon>
        <taxon>Panicoideae</taxon>
        <taxon>Panicodae</taxon>
        <taxon>Paniceae</taxon>
        <taxon>Anthephorinae</taxon>
        <taxon>Digitaria</taxon>
    </lineage>
</organism>
<proteinExistence type="predicted"/>
<keyword evidence="2" id="KW-1185">Reference proteome</keyword>
<reference evidence="1" key="1">
    <citation type="submission" date="2020-07" db="EMBL/GenBank/DDBJ databases">
        <title>Genome sequence and genetic diversity analysis of an under-domesticated orphan crop, white fonio (Digitaria exilis).</title>
        <authorList>
            <person name="Bennetzen J.L."/>
            <person name="Chen S."/>
            <person name="Ma X."/>
            <person name="Wang X."/>
            <person name="Yssel A.E.J."/>
            <person name="Chaluvadi S.R."/>
            <person name="Johnson M."/>
            <person name="Gangashetty P."/>
            <person name="Hamidou F."/>
            <person name="Sanogo M.D."/>
            <person name="Zwaenepoel A."/>
            <person name="Wallace J."/>
            <person name="Van De Peer Y."/>
            <person name="Van Deynze A."/>
        </authorList>
    </citation>
    <scope>NUCLEOTIDE SEQUENCE</scope>
    <source>
        <tissue evidence="1">Leaves</tissue>
    </source>
</reference>
<name>A0A835B9Y6_9POAL</name>
<protein>
    <submittedName>
        <fullName evidence="1">Uncharacterized protein</fullName>
    </submittedName>
</protein>
<evidence type="ECO:0000313" key="1">
    <source>
        <dbReference type="EMBL" id="KAF8687269.1"/>
    </source>
</evidence>
<accession>A0A835B9Y6</accession>
<dbReference type="OrthoDB" id="593392at2759"/>
<dbReference type="Proteomes" id="UP000636709">
    <property type="component" value="Unassembled WGS sequence"/>
</dbReference>
<dbReference type="AlphaFoldDB" id="A0A835B9Y6"/>
<comment type="caution">
    <text evidence="1">The sequence shown here is derived from an EMBL/GenBank/DDBJ whole genome shotgun (WGS) entry which is preliminary data.</text>
</comment>
<dbReference type="EMBL" id="JACEFO010002056">
    <property type="protein sequence ID" value="KAF8687269.1"/>
    <property type="molecule type" value="Genomic_DNA"/>
</dbReference>
<evidence type="ECO:0000313" key="2">
    <source>
        <dbReference type="Proteomes" id="UP000636709"/>
    </source>
</evidence>
<gene>
    <name evidence="1" type="ORF">HU200_042945</name>
</gene>
<sequence length="165" mass="18988">MKIVLDRYGFDVQPEMVNQNIIETAGLVFECDYNVYKHADNMRYAGEHLTKISGIHVEDWDLFKLATALMIVAYPNGEQVVAGNPEKLPTLDSVCMSVGWRESMGPTLLKDALKYKDKLRDVACFRVYREMLRAPKIRHKALKQLVLLTRLAREDYEAQKATNHE</sequence>